<dbReference type="SMART" id="SM00212">
    <property type="entry name" value="UBCc"/>
    <property type="match status" value="1"/>
</dbReference>
<dbReference type="InterPro" id="IPR016135">
    <property type="entry name" value="UBQ-conjugating_enzyme/RWD"/>
</dbReference>
<feature type="region of interest" description="Disordered" evidence="6">
    <location>
        <begin position="436"/>
        <end position="479"/>
    </location>
</feature>
<comment type="caution">
    <text evidence="8">The sequence shown here is derived from an EMBL/GenBank/DDBJ whole genome shotgun (WGS) entry which is preliminary data.</text>
</comment>
<dbReference type="InterPro" id="IPR057732">
    <property type="entry name" value="SH3-A_UBE2O"/>
</dbReference>
<dbReference type="Pfam" id="PF23043">
    <property type="entry name" value="SH3-B_UBE2O"/>
    <property type="match status" value="1"/>
</dbReference>
<keyword evidence="9" id="KW-1185">Reference proteome</keyword>
<keyword evidence="2" id="KW-0808">Transferase</keyword>
<dbReference type="GO" id="GO:0061631">
    <property type="term" value="F:ubiquitin conjugating enzyme activity"/>
    <property type="evidence" value="ECO:0007669"/>
    <property type="project" value="UniProtKB-EC"/>
</dbReference>
<organism evidence="8 9">
    <name type="scientific">Sesamum alatum</name>
    <dbReference type="NCBI Taxonomy" id="300844"/>
    <lineage>
        <taxon>Eukaryota</taxon>
        <taxon>Viridiplantae</taxon>
        <taxon>Streptophyta</taxon>
        <taxon>Embryophyta</taxon>
        <taxon>Tracheophyta</taxon>
        <taxon>Spermatophyta</taxon>
        <taxon>Magnoliopsida</taxon>
        <taxon>eudicotyledons</taxon>
        <taxon>Gunneridae</taxon>
        <taxon>Pentapetalae</taxon>
        <taxon>asterids</taxon>
        <taxon>lamiids</taxon>
        <taxon>Lamiales</taxon>
        <taxon>Pedaliaceae</taxon>
        <taxon>Sesamum</taxon>
    </lineage>
</organism>
<dbReference type="Pfam" id="PF00179">
    <property type="entry name" value="UQ_con"/>
    <property type="match status" value="1"/>
</dbReference>
<dbReference type="CDD" id="cd23837">
    <property type="entry name" value="UBCc_UBE2O"/>
    <property type="match status" value="1"/>
</dbReference>
<feature type="compositionally biased region" description="Polar residues" evidence="6">
    <location>
        <begin position="875"/>
        <end position="894"/>
    </location>
</feature>
<evidence type="ECO:0000259" key="7">
    <source>
        <dbReference type="PROSITE" id="PS50127"/>
    </source>
</evidence>
<dbReference type="Pfam" id="PF23048">
    <property type="entry name" value="SH3-A_UBE2O"/>
    <property type="match status" value="1"/>
</dbReference>
<keyword evidence="3" id="KW-0547">Nucleotide-binding</keyword>
<feature type="region of interest" description="Disordered" evidence="6">
    <location>
        <begin position="787"/>
        <end position="806"/>
    </location>
</feature>
<protein>
    <recommendedName>
        <fullName evidence="1">E2 ubiquitin-conjugating enzyme</fullName>
        <ecNumber evidence="1">2.3.2.23</ecNumber>
    </recommendedName>
</protein>
<dbReference type="FunFam" id="3.10.110.10:FF:000028">
    <property type="entry name" value="Probable ubiquitin-conjugating enzyme E2 23"/>
    <property type="match status" value="1"/>
</dbReference>
<reference evidence="8" key="2">
    <citation type="journal article" date="2024" name="Plant">
        <title>Genomic evolution and insights into agronomic trait innovations of Sesamum species.</title>
        <authorList>
            <person name="Miao H."/>
            <person name="Wang L."/>
            <person name="Qu L."/>
            <person name="Liu H."/>
            <person name="Sun Y."/>
            <person name="Le M."/>
            <person name="Wang Q."/>
            <person name="Wei S."/>
            <person name="Zheng Y."/>
            <person name="Lin W."/>
            <person name="Duan Y."/>
            <person name="Cao H."/>
            <person name="Xiong S."/>
            <person name="Wang X."/>
            <person name="Wei L."/>
            <person name="Li C."/>
            <person name="Ma Q."/>
            <person name="Ju M."/>
            <person name="Zhao R."/>
            <person name="Li G."/>
            <person name="Mu C."/>
            <person name="Tian Q."/>
            <person name="Mei H."/>
            <person name="Zhang T."/>
            <person name="Gao T."/>
            <person name="Zhang H."/>
        </authorList>
    </citation>
    <scope>NUCLEOTIDE SEQUENCE</scope>
    <source>
        <strain evidence="8">3651</strain>
    </source>
</reference>
<feature type="compositionally biased region" description="Basic and acidic residues" evidence="6">
    <location>
        <begin position="437"/>
        <end position="449"/>
    </location>
</feature>
<dbReference type="Pfam" id="PF23046">
    <property type="entry name" value="tSH3-B_UBE2O"/>
    <property type="match status" value="1"/>
</dbReference>
<dbReference type="Proteomes" id="UP001293254">
    <property type="component" value="Unassembled WGS sequence"/>
</dbReference>
<dbReference type="PANTHER" id="PTHR46116:SF21">
    <property type="entry name" value="UBIQUITIN-CONJUGATING ENZYME E2 23-RELATED"/>
    <property type="match status" value="1"/>
</dbReference>
<proteinExistence type="predicted"/>
<feature type="compositionally biased region" description="Acidic residues" evidence="6">
    <location>
        <begin position="135"/>
        <end position="174"/>
    </location>
</feature>
<evidence type="ECO:0000256" key="6">
    <source>
        <dbReference type="SAM" id="MobiDB-lite"/>
    </source>
</evidence>
<evidence type="ECO:0000256" key="1">
    <source>
        <dbReference type="ARBA" id="ARBA00012486"/>
    </source>
</evidence>
<dbReference type="SUPFAM" id="SSF54495">
    <property type="entry name" value="UBC-like"/>
    <property type="match status" value="1"/>
</dbReference>
<evidence type="ECO:0000256" key="4">
    <source>
        <dbReference type="ARBA" id="ARBA00022786"/>
    </source>
</evidence>
<evidence type="ECO:0000256" key="5">
    <source>
        <dbReference type="ARBA" id="ARBA00022840"/>
    </source>
</evidence>
<evidence type="ECO:0000313" key="9">
    <source>
        <dbReference type="Proteomes" id="UP001293254"/>
    </source>
</evidence>
<dbReference type="GO" id="GO:0005524">
    <property type="term" value="F:ATP binding"/>
    <property type="evidence" value="ECO:0007669"/>
    <property type="project" value="UniProtKB-KW"/>
</dbReference>
<name>A0AAE2CJ36_9LAMI</name>
<reference evidence="8" key="1">
    <citation type="submission" date="2020-06" db="EMBL/GenBank/DDBJ databases">
        <authorList>
            <person name="Li T."/>
            <person name="Hu X."/>
            <person name="Zhang T."/>
            <person name="Song X."/>
            <person name="Zhang H."/>
            <person name="Dai N."/>
            <person name="Sheng W."/>
            <person name="Hou X."/>
            <person name="Wei L."/>
        </authorList>
    </citation>
    <scope>NUCLEOTIDE SEQUENCE</scope>
    <source>
        <strain evidence="8">3651</strain>
        <tissue evidence="8">Leaf</tissue>
    </source>
</reference>
<feature type="region of interest" description="Disordered" evidence="6">
    <location>
        <begin position="849"/>
        <end position="900"/>
    </location>
</feature>
<dbReference type="AlphaFoldDB" id="A0AAE2CJ36"/>
<dbReference type="Gene3D" id="3.10.110.10">
    <property type="entry name" value="Ubiquitin Conjugating Enzyme"/>
    <property type="match status" value="1"/>
</dbReference>
<feature type="compositionally biased region" description="Acidic residues" evidence="6">
    <location>
        <begin position="787"/>
        <end position="801"/>
    </location>
</feature>
<dbReference type="InterPro" id="IPR057734">
    <property type="entry name" value="UBE2O-like_SH3-C"/>
</dbReference>
<feature type="region of interest" description="Disordered" evidence="6">
    <location>
        <begin position="1"/>
        <end position="44"/>
    </location>
</feature>
<feature type="compositionally biased region" description="Polar residues" evidence="6">
    <location>
        <begin position="73"/>
        <end position="87"/>
    </location>
</feature>
<feature type="compositionally biased region" description="Basic and acidic residues" evidence="6">
    <location>
        <begin position="22"/>
        <end position="35"/>
    </location>
</feature>
<feature type="domain" description="UBC core" evidence="7">
    <location>
        <begin position="961"/>
        <end position="1121"/>
    </location>
</feature>
<evidence type="ECO:0000256" key="2">
    <source>
        <dbReference type="ARBA" id="ARBA00022679"/>
    </source>
</evidence>
<accession>A0AAE2CJ36</accession>
<dbReference type="PANTHER" id="PTHR46116">
    <property type="entry name" value="(E3-INDEPENDENT) E2 UBIQUITIN-CONJUGATING ENZYME"/>
    <property type="match status" value="1"/>
</dbReference>
<dbReference type="EMBL" id="JACGWO010000006">
    <property type="protein sequence ID" value="KAK4424038.1"/>
    <property type="molecule type" value="Genomic_DNA"/>
</dbReference>
<feature type="region of interest" description="Disordered" evidence="6">
    <location>
        <begin position="73"/>
        <end position="94"/>
    </location>
</feature>
<dbReference type="InterPro" id="IPR057735">
    <property type="entry name" value="UBE2O-like_tSH3-B"/>
</dbReference>
<feature type="compositionally biased region" description="Acidic residues" evidence="6">
    <location>
        <begin position="450"/>
        <end position="460"/>
    </location>
</feature>
<gene>
    <name evidence="8" type="ORF">Salat_1597200</name>
</gene>
<dbReference type="Pfam" id="PF23044">
    <property type="entry name" value="SH3-C_UBE2O"/>
    <property type="match status" value="1"/>
</dbReference>
<dbReference type="InterPro" id="IPR000608">
    <property type="entry name" value="UBC"/>
</dbReference>
<evidence type="ECO:0000313" key="8">
    <source>
        <dbReference type="EMBL" id="KAK4424038.1"/>
    </source>
</evidence>
<dbReference type="PROSITE" id="PS50127">
    <property type="entry name" value="UBC_2"/>
    <property type="match status" value="1"/>
</dbReference>
<sequence length="1213" mass="134569">MLARRGSRLVCEAGPMASSRGRKQERTQEEPHQSTERGACSSIFNQPTLALSSNSEMGSGQHYDVLDVNEPTTINANSEQGDSSSCGPNIEPNLNYENKPGEILRNLQNVSYIYRQDVVRSKNKTEIGVVTEVAGDSDSDSSITDDEDEDEEEDEDEDEDEKDGEAGSNEEDDVGNDKNSGENAVENTDDNDYKHGPLTADQVRVLWMDGSETTESINDVTVVDRGFLHGDYVAAASDPTGQIGIVVDVNITVDLLTHDGSILKDKPSMELRRIRDFTVGDHVVLGPWLGRIEDVFDNVTVQLDDGSICKVMKADPLHLKPVGKNILEDGHFPYYPGQRVKASSSSVFKNSRWLSGLWKANRLEGTVTKVTVGSVFIYWIASAGYGPDSATTPAEEQAPKNLKLLSCFAHTNWQLGDWCLLPSSQELSCTTLNKGLSKPDAHDSAKYEPESTEVSDESDAEVATTEESTRSTKLMGNDSEASLCKHSEISDNNVSAERQCNISVPVSKEGAHETWPLHRKKMRKMVVRKDKKSRKKVENFERALLIINTKTKVDVIWQDGTIKRGLDSTSLIPIDSPGDHEFVAEQYVVEKAADSDEVVETRRVGVVKSVNAKDRTACVRWLKPVARAEDPREFDKEEMVSVYELEGHPDYDYCYGDVVVRLSPIVSPAKMESLVHSIEDMPLNSSDESKHDKGKYLAGVDAENAPVHDMSTEFSDLSWVGNITGLKDGDIEVTWADGMISTVGPQAIYVVGRDDDESIGPGSYGSDDAASWETVEDDMDTVEDDMDNVDNIDEENGTEDTGDIKPDIEDNHIVAENSGMNGALSIPLAAIGFMTRLASGIFSMGRKQSDQMNLTKGEDDLQPHDLSLIRGPDGESSSQKPNDIDNQLSKLTTSRHGEEDEVAEASDLLEIAETLCNLQLLESDAPPHEKFISRFKGFDIVRDPLDHHFLGAQGQNNAARKWLKKVQQDWHILQNNLPEGIYVRVYEDRMDLLRAVIVGAYGTPYQDGLFFFDFHLPPEYPDVPPSAYYHSGGWRINPNLYEEGKVCLSLLNTWTGRGNEVWDPSTSSILQVLVSLQGLVLNSKPYFNEAGYDKQVGTAEGEKHSLSYNENTFLLNCKTMMYLMRKPPKDFEELVLEHFRKRGRFILKACDAYMKGHLIGSLTKDASISDTDMNSNSVGFKLMLTKVVPKLFSALSEIGADCQEFEHLNQIKL</sequence>
<feature type="region of interest" description="Disordered" evidence="6">
    <location>
        <begin position="129"/>
        <end position="197"/>
    </location>
</feature>
<keyword evidence="4" id="KW-0833">Ubl conjugation pathway</keyword>
<keyword evidence="5" id="KW-0067">ATP-binding</keyword>
<evidence type="ECO:0000256" key="3">
    <source>
        <dbReference type="ARBA" id="ARBA00022741"/>
    </source>
</evidence>
<dbReference type="EC" id="2.3.2.23" evidence="1"/>
<dbReference type="InterPro" id="IPR057733">
    <property type="entry name" value="UBE2O-like_SH3-B"/>
</dbReference>